<dbReference type="AlphaFoldDB" id="A0AAV9ZJA2"/>
<comment type="caution">
    <text evidence="1">The sequence shown here is derived from an EMBL/GenBank/DDBJ whole genome shotgun (WGS) entry which is preliminary data.</text>
</comment>
<evidence type="ECO:0000313" key="2">
    <source>
        <dbReference type="Proteomes" id="UP001362999"/>
    </source>
</evidence>
<reference evidence="1 2" key="1">
    <citation type="journal article" date="2024" name="J Genomics">
        <title>Draft genome sequencing and assembly of Favolaschia claudopus CIRM-BRFM 2984 isolated from oak limbs.</title>
        <authorList>
            <person name="Navarro D."/>
            <person name="Drula E."/>
            <person name="Chaduli D."/>
            <person name="Cazenave R."/>
            <person name="Ahrendt S."/>
            <person name="Wang J."/>
            <person name="Lipzen A."/>
            <person name="Daum C."/>
            <person name="Barry K."/>
            <person name="Grigoriev I.V."/>
            <person name="Favel A."/>
            <person name="Rosso M.N."/>
            <person name="Martin F."/>
        </authorList>
    </citation>
    <scope>NUCLEOTIDE SEQUENCE [LARGE SCALE GENOMIC DNA]</scope>
    <source>
        <strain evidence="1 2">CIRM-BRFM 2984</strain>
    </source>
</reference>
<keyword evidence="2" id="KW-1185">Reference proteome</keyword>
<name>A0AAV9ZJA2_9AGAR</name>
<proteinExistence type="predicted"/>
<gene>
    <name evidence="1" type="ORF">R3P38DRAFT_3109094</name>
</gene>
<dbReference type="EMBL" id="JAWWNJ010000143">
    <property type="protein sequence ID" value="KAK6984094.1"/>
    <property type="molecule type" value="Genomic_DNA"/>
</dbReference>
<protein>
    <submittedName>
        <fullName evidence="1">Uncharacterized protein</fullName>
    </submittedName>
</protein>
<evidence type="ECO:0000313" key="1">
    <source>
        <dbReference type="EMBL" id="KAK6984094.1"/>
    </source>
</evidence>
<organism evidence="1 2">
    <name type="scientific">Favolaschia claudopus</name>
    <dbReference type="NCBI Taxonomy" id="2862362"/>
    <lineage>
        <taxon>Eukaryota</taxon>
        <taxon>Fungi</taxon>
        <taxon>Dikarya</taxon>
        <taxon>Basidiomycota</taxon>
        <taxon>Agaricomycotina</taxon>
        <taxon>Agaricomycetes</taxon>
        <taxon>Agaricomycetidae</taxon>
        <taxon>Agaricales</taxon>
        <taxon>Marasmiineae</taxon>
        <taxon>Mycenaceae</taxon>
        <taxon>Favolaschia</taxon>
    </lineage>
</organism>
<sequence length="165" mass="18192">MSAADSDAGRSTVACEFSTDHPLIVGDGDAFVVLYAEYLEICAGSNAGSEFPHEAMTALHLMDTQLINSSQIHNAHQIRCANALRVFFENPACGHMRFAVIANLWLFRGYLYPGTSDTPQWLDNPKALYSVISTLTQFLEEMTASEEADTDQIPFVVQTRTVLMP</sequence>
<dbReference type="Proteomes" id="UP001362999">
    <property type="component" value="Unassembled WGS sequence"/>
</dbReference>
<accession>A0AAV9ZJA2</accession>